<dbReference type="NCBIfam" id="TIGR02232">
    <property type="entry name" value="myxo_disulf_rpt"/>
    <property type="match status" value="2"/>
</dbReference>
<feature type="domain" description="EGF-like" evidence="6">
    <location>
        <begin position="99"/>
        <end position="128"/>
    </location>
</feature>
<feature type="transmembrane region" description="Helical" evidence="4">
    <location>
        <begin position="1108"/>
        <end position="1129"/>
    </location>
</feature>
<dbReference type="InterPro" id="IPR011936">
    <property type="entry name" value="Myxo_disulph_rpt"/>
</dbReference>
<feature type="domain" description="EGF-like" evidence="6">
    <location>
        <begin position="324"/>
        <end position="363"/>
    </location>
</feature>
<reference evidence="7" key="1">
    <citation type="submission" date="2021-01" db="EMBL/GenBank/DDBJ databases">
        <authorList>
            <consortium name="Genoscope - CEA"/>
            <person name="William W."/>
        </authorList>
    </citation>
    <scope>NUCLEOTIDE SEQUENCE</scope>
</reference>
<feature type="transmembrane region" description="Helical" evidence="4">
    <location>
        <begin position="1361"/>
        <end position="1382"/>
    </location>
</feature>
<feature type="domain" description="EGF-like" evidence="6">
    <location>
        <begin position="129"/>
        <end position="174"/>
    </location>
</feature>
<dbReference type="SMART" id="SM00261">
    <property type="entry name" value="FU"/>
    <property type="match status" value="10"/>
</dbReference>
<feature type="transmembrane region" description="Helical" evidence="4">
    <location>
        <begin position="1271"/>
        <end position="1289"/>
    </location>
</feature>
<feature type="signal peptide" evidence="5">
    <location>
        <begin position="1"/>
        <end position="21"/>
    </location>
</feature>
<keyword evidence="4" id="KW-0472">Membrane</keyword>
<feature type="domain" description="EGF-like" evidence="6">
    <location>
        <begin position="175"/>
        <end position="222"/>
    </location>
</feature>
<dbReference type="InterPro" id="IPR006212">
    <property type="entry name" value="Furin_repeat"/>
</dbReference>
<feature type="domain" description="EGF-like" evidence="6">
    <location>
        <begin position="635"/>
        <end position="667"/>
    </location>
</feature>
<feature type="transmembrane region" description="Helical" evidence="4">
    <location>
        <begin position="1214"/>
        <end position="1237"/>
    </location>
</feature>
<feature type="domain" description="EGF-like" evidence="6">
    <location>
        <begin position="479"/>
        <end position="512"/>
    </location>
</feature>
<dbReference type="PANTHER" id="PTHR15332">
    <property type="entry name" value="PROPROTEIN CONVERTASE SUBTILISIN_KEXIN TYPE 5-LIKE"/>
    <property type="match status" value="1"/>
</dbReference>
<accession>A0A8S1NDZ8</accession>
<feature type="domain" description="EGF-like" evidence="6">
    <location>
        <begin position="744"/>
        <end position="778"/>
    </location>
</feature>
<dbReference type="Pfam" id="PF13948">
    <property type="entry name" value="DUF4215"/>
    <property type="match status" value="1"/>
</dbReference>
<evidence type="ECO:0000256" key="4">
    <source>
        <dbReference type="SAM" id="Phobius"/>
    </source>
</evidence>
<keyword evidence="4" id="KW-0812">Transmembrane</keyword>
<organism evidence="7 8">
    <name type="scientific">Paramecium primaurelia</name>
    <dbReference type="NCBI Taxonomy" id="5886"/>
    <lineage>
        <taxon>Eukaryota</taxon>
        <taxon>Sar</taxon>
        <taxon>Alveolata</taxon>
        <taxon>Ciliophora</taxon>
        <taxon>Intramacronucleata</taxon>
        <taxon>Oligohymenophorea</taxon>
        <taxon>Peniculida</taxon>
        <taxon>Parameciidae</taxon>
        <taxon>Paramecium</taxon>
    </lineage>
</organism>
<feature type="transmembrane region" description="Helical" evidence="4">
    <location>
        <begin position="1327"/>
        <end position="1346"/>
    </location>
</feature>
<dbReference type="OMA" id="CKESSHY"/>
<gene>
    <name evidence="7" type="ORF">PPRIM_AZ9-3.1.T0730072</name>
</gene>
<feature type="domain" description="EGF-like" evidence="6">
    <location>
        <begin position="69"/>
        <end position="98"/>
    </location>
</feature>
<dbReference type="Proteomes" id="UP000688137">
    <property type="component" value="Unassembled WGS sequence"/>
</dbReference>
<feature type="domain" description="EGF-like" evidence="6">
    <location>
        <begin position="371"/>
        <end position="407"/>
    </location>
</feature>
<evidence type="ECO:0000256" key="5">
    <source>
        <dbReference type="SAM" id="SignalP"/>
    </source>
</evidence>
<evidence type="ECO:0000259" key="6">
    <source>
        <dbReference type="SMART" id="SM00181"/>
    </source>
</evidence>
<feature type="transmembrane region" description="Helical" evidence="4">
    <location>
        <begin position="1014"/>
        <end position="1039"/>
    </location>
</feature>
<evidence type="ECO:0000313" key="7">
    <source>
        <dbReference type="EMBL" id="CAD8084954.1"/>
    </source>
</evidence>
<keyword evidence="2" id="KW-0677">Repeat</keyword>
<feature type="domain" description="EGF-like" evidence="6">
    <location>
        <begin position="540"/>
        <end position="575"/>
    </location>
</feature>
<dbReference type="EMBL" id="CAJJDM010000076">
    <property type="protein sequence ID" value="CAD8084954.1"/>
    <property type="molecule type" value="Genomic_DNA"/>
</dbReference>
<evidence type="ECO:0000313" key="8">
    <source>
        <dbReference type="Proteomes" id="UP000688137"/>
    </source>
</evidence>
<protein>
    <recommendedName>
        <fullName evidence="6">EGF-like domain-containing protein</fullName>
    </recommendedName>
</protein>
<dbReference type="PANTHER" id="PTHR15332:SF175">
    <property type="entry name" value="PROPROTEIN CONVERTASE SUBTILISIN_KEXIN TYPE 5-LIKE"/>
    <property type="match status" value="1"/>
</dbReference>
<feature type="domain" description="EGF-like" evidence="6">
    <location>
        <begin position="279"/>
        <end position="316"/>
    </location>
</feature>
<evidence type="ECO:0000256" key="1">
    <source>
        <dbReference type="ARBA" id="ARBA00022729"/>
    </source>
</evidence>
<keyword evidence="3" id="KW-1015">Disulfide bond</keyword>
<name>A0A8S1NDZ8_PARPR</name>
<keyword evidence="1 5" id="KW-0732">Signal</keyword>
<comment type="caution">
    <text evidence="7">The sequence shown here is derived from an EMBL/GenBank/DDBJ whole genome shotgun (WGS) entry which is preliminary data.</text>
</comment>
<feature type="transmembrane region" description="Helical" evidence="4">
    <location>
        <begin position="1295"/>
        <end position="1315"/>
    </location>
</feature>
<proteinExistence type="predicted"/>
<sequence length="1420" mass="163421">MFFYSLKDCLLIILFTQLSLCCSDGQFDLLGECQNCLFGCKICPSADDCTTCFDGKFKQTILSVDFCKSCSSYCMKCTSASVCQLCQDHYYLNGNSCDQCAASCGNCQTTSTNCISCTVGFLSNSQCISCTTPCLTCVDNSTKCISCIDNLKNAIDYQCICKNGYYQDGSNVCNLCNYPCSTCLNNANFCTNCQTPFQLSSTILNTCECQEGYYQDINQTCQQCLEPCKTCQQSVTYCLSCVDVNQDINYTNNTCFCKTGWIFDINNINCVQCQLPCIECIETINKCITCNDVIHQQGDTCSCQSGWINDQNYICIQCEKPCKTCSLSTNQCLTCEDPNHYLNDFQSCVCKPGYFSNTLSTCLKCQEPCNECNINGCINCIDINQVLDTNFICICKDNYYMNGINCYQCQQPCYTCIDSYDKCLTCLDTNQQLQNYQCECKSDYNKIQDICCHKNCEYCLGIDNCNKCRKGYFLNGKSTCLQCIENCEFCTNQIRCEICIDGFFVSIYGQCISCKTNCNNCTNQQDCIQCIEGFYIQENECLKCNENCKSCINSSEICQSCRLNYEINPFNNNCQCLNGYYELDNQCIQCIYPCIQCFNSEECKECAYISNIFLNEQNKCQCNQGYYFYEKHCLSCDSTCQTCVDNSMNCLTCDYDKFRIFIGNSCLCINNYFENENKICLSCNSDQGKVIQSCKYKNSTDFIWTYGEECDDGNQINRDGCSNTLIDQNHSCFNIILQKSICFQCPSHCIKCELDLIKDKPICNKCESGYFLDLNQCVQCQRNCLECINTPFNCLTCRYQRNQKNQCLNCEISMGYYIDEQNHKCYSKCGDGIKTEEEECDDGNNLKNDGCNSLCQLENYYILQNNISIIPVYPKPYLQSLGNSQLYSNNRQFKLSYNVELIIKDDFQIKDYISLYISKEQIIQPIDQEFELIQQIQQLDEPGKAILSLKISISFNRSSRDESLLIRFHNNTQFLSYLGYPQLDNEIKCIIPKLIFIEDTTILQVKITTQSNSYILYFIGAIFGGSVFFGGINVFYNLLDNLQMLSYFKYLNIEFPYNLNMYFDIFGFAQINFIQKIFDISGFLDKIIDLNQLKQSPKKIATDNLTPLFLINMSTILTIWISLGGIYYISKVIPRFLNSIKIKFYSDFNQDSWLIKIGIYYLKIKNIIIKICFMISSELFYSGLLRVHMTTAYDYTFSIALQLYSIELYSQNGLVFLSSYIGLLATGFYLINIYFIIQISEMKKYAIKSTSVKQKYGSVFEGVQHKPISKYFNSILLIKKLIFMIILVFAYEFPPFQVCSITLLSVLMSLFIIIFKPLDNFSEYIKQLSCEISITFTLIFIIFLTINNELQFLTYEIEQKVGWVCIFFMTSLLCIQLIVDTIQQWKFLYKRYKQIRNLVNAFLRFAFPPEPKKATFKILE</sequence>
<dbReference type="SMART" id="SM00181">
    <property type="entry name" value="EGF"/>
    <property type="match status" value="12"/>
</dbReference>
<evidence type="ECO:0000256" key="3">
    <source>
        <dbReference type="ARBA" id="ARBA00023157"/>
    </source>
</evidence>
<keyword evidence="4" id="KW-1133">Transmembrane helix</keyword>
<feature type="chain" id="PRO_5035794484" description="EGF-like domain-containing protein" evidence="5">
    <location>
        <begin position="22"/>
        <end position="1420"/>
    </location>
</feature>
<feature type="domain" description="EGF-like" evidence="6">
    <location>
        <begin position="230"/>
        <end position="271"/>
    </location>
</feature>
<dbReference type="InterPro" id="IPR000742">
    <property type="entry name" value="EGF"/>
</dbReference>
<keyword evidence="8" id="KW-1185">Reference proteome</keyword>
<evidence type="ECO:0000256" key="2">
    <source>
        <dbReference type="ARBA" id="ARBA00022737"/>
    </source>
</evidence>